<evidence type="ECO:0008006" key="15">
    <source>
        <dbReference type="Google" id="ProtNLM"/>
    </source>
</evidence>
<feature type="transmembrane region" description="Helical" evidence="10">
    <location>
        <begin position="20"/>
        <end position="50"/>
    </location>
</feature>
<keyword evidence="7" id="KW-0067">ATP-binding</keyword>
<dbReference type="SMART" id="SM00382">
    <property type="entry name" value="AAA"/>
    <property type="match status" value="1"/>
</dbReference>
<dbReference type="PROSITE" id="PS00211">
    <property type="entry name" value="ABC_TRANSPORTER_1"/>
    <property type="match status" value="1"/>
</dbReference>
<proteinExistence type="predicted"/>
<dbReference type="GO" id="GO:0140359">
    <property type="term" value="F:ABC-type transporter activity"/>
    <property type="evidence" value="ECO:0007669"/>
    <property type="project" value="InterPro"/>
</dbReference>
<dbReference type="EMBL" id="CP011568">
    <property type="protein sequence ID" value="AKJ67627.1"/>
    <property type="molecule type" value="Genomic_DNA"/>
</dbReference>
<dbReference type="GO" id="GO:0042883">
    <property type="term" value="P:cysteine transport"/>
    <property type="evidence" value="ECO:0007669"/>
    <property type="project" value="InterPro"/>
</dbReference>
<sequence length="586" mass="62610">MKASVTGWLREQARPVRRLLAAGIVAGALQAVLMCVGAWLIAHVLAAAIFQGRALAQVWPALAALPLLAALRFALTLWQRRMTFEAGARVSAVVRQTLEARMRQLGPRWAAQQSSGDLATRVVDGLDALVPYYAGYLPQMAFAVVVPAIILLAVLPADPWSALVLAITAPLVPVFMVLVGQAAEHASEQRWMRLRRMGARFMDALSGLTTLRLYRAAAREQALLARTGEAYRRETMAVLRIAFLSALVLEFFATVSIAVLAVLIGFRLMWGHLAFEPGLFILLLAPEFFLPLRQLGVRRHQRMEAAAAAEDLVGLLADSAATSGNQPETALPSPASAPVVFQASRVALACEDLSFGYAPDRQVLRGLDLTVAAGTTITVVGASGGGKSTLLALLMGFVEPAAGRILVNGQNLSSLEMSAWRRHIGWVPQRPHVFHGTLRENLLIAAPHADQLQLQRAIHAAALAPVVGRLPQGLDTLLGERGLGLSGGECQRLALARAWLRDAPLLLLDEPTQHLDSALSADVDAALASLCEGRTVVRVAHRLATLADHEQVAVLAHGQIAEQGTVAALRAANGIFADLLRADLAA</sequence>
<protein>
    <recommendedName>
        <fullName evidence="15">ABC transporter ATP-binding protein</fullName>
    </recommendedName>
</protein>
<keyword evidence="5 10" id="KW-0812">Transmembrane</keyword>
<keyword evidence="14" id="KW-1185">Reference proteome</keyword>
<dbReference type="FunFam" id="3.40.50.300:FF:001001">
    <property type="entry name" value="Multidrug ABC transporter ATP-binding protein"/>
    <property type="match status" value="1"/>
</dbReference>
<dbReference type="InterPro" id="IPR003593">
    <property type="entry name" value="AAA+_ATPase"/>
</dbReference>
<feature type="domain" description="ABC transporter" evidence="11">
    <location>
        <begin position="348"/>
        <end position="582"/>
    </location>
</feature>
<evidence type="ECO:0000259" key="11">
    <source>
        <dbReference type="PROSITE" id="PS50893"/>
    </source>
</evidence>
<dbReference type="InterPro" id="IPR011527">
    <property type="entry name" value="ABC1_TM_dom"/>
</dbReference>
<dbReference type="SUPFAM" id="SSF52540">
    <property type="entry name" value="P-loop containing nucleoside triphosphate hydrolases"/>
    <property type="match status" value="1"/>
</dbReference>
<keyword evidence="9 10" id="KW-0472">Membrane</keyword>
<evidence type="ECO:0000256" key="2">
    <source>
        <dbReference type="ARBA" id="ARBA00022448"/>
    </source>
</evidence>
<name>A0A0G3EQN3_9BURK</name>
<evidence type="ECO:0000256" key="3">
    <source>
        <dbReference type="ARBA" id="ARBA00022475"/>
    </source>
</evidence>
<evidence type="ECO:0000256" key="4">
    <source>
        <dbReference type="ARBA" id="ARBA00022519"/>
    </source>
</evidence>
<dbReference type="InterPro" id="IPR017871">
    <property type="entry name" value="ABC_transporter-like_CS"/>
</dbReference>
<dbReference type="InterPro" id="IPR014216">
    <property type="entry name" value="ABC_transptr_CydD"/>
</dbReference>
<dbReference type="InterPro" id="IPR003439">
    <property type="entry name" value="ABC_transporter-like_ATP-bd"/>
</dbReference>
<dbReference type="GO" id="GO:0016887">
    <property type="term" value="F:ATP hydrolysis activity"/>
    <property type="evidence" value="ECO:0007669"/>
    <property type="project" value="InterPro"/>
</dbReference>
<keyword evidence="3" id="KW-1003">Cell membrane</keyword>
<feature type="transmembrane region" description="Helical" evidence="10">
    <location>
        <begin position="160"/>
        <end position="183"/>
    </location>
</feature>
<evidence type="ECO:0000256" key="7">
    <source>
        <dbReference type="ARBA" id="ARBA00022840"/>
    </source>
</evidence>
<dbReference type="PATRIC" id="fig|445709.3.peg.1006"/>
<feature type="transmembrane region" description="Helical" evidence="10">
    <location>
        <begin position="136"/>
        <end position="154"/>
    </location>
</feature>
<dbReference type="RefSeq" id="WP_047213282.1">
    <property type="nucleotide sequence ID" value="NZ_CP011568.3"/>
</dbReference>
<dbReference type="NCBIfam" id="TIGR02857">
    <property type="entry name" value="CydD"/>
    <property type="match status" value="1"/>
</dbReference>
<dbReference type="PROSITE" id="PS50893">
    <property type="entry name" value="ABC_TRANSPORTER_2"/>
    <property type="match status" value="1"/>
</dbReference>
<keyword evidence="6" id="KW-0547">Nucleotide-binding</keyword>
<dbReference type="AlphaFoldDB" id="A0A0G3EQN3"/>
<evidence type="ECO:0000256" key="9">
    <source>
        <dbReference type="ARBA" id="ARBA00023136"/>
    </source>
</evidence>
<dbReference type="PROSITE" id="PS50929">
    <property type="entry name" value="ABC_TM1F"/>
    <property type="match status" value="1"/>
</dbReference>
<feature type="transmembrane region" description="Helical" evidence="10">
    <location>
        <begin position="270"/>
        <end position="292"/>
    </location>
</feature>
<dbReference type="Proteomes" id="UP000036700">
    <property type="component" value="Chromosome"/>
</dbReference>
<feature type="domain" description="ABC transmembrane type-1" evidence="12">
    <location>
        <begin position="21"/>
        <end position="296"/>
    </location>
</feature>
<evidence type="ECO:0000256" key="6">
    <source>
        <dbReference type="ARBA" id="ARBA00022741"/>
    </source>
</evidence>
<dbReference type="Gene3D" id="3.40.50.300">
    <property type="entry name" value="P-loop containing nucleotide triphosphate hydrolases"/>
    <property type="match status" value="1"/>
</dbReference>
<dbReference type="OrthoDB" id="9806127at2"/>
<evidence type="ECO:0000256" key="5">
    <source>
        <dbReference type="ARBA" id="ARBA00022692"/>
    </source>
</evidence>
<evidence type="ECO:0000313" key="13">
    <source>
        <dbReference type="EMBL" id="AKJ67627.1"/>
    </source>
</evidence>
<keyword evidence="8 10" id="KW-1133">Transmembrane helix</keyword>
<dbReference type="Pfam" id="PF00005">
    <property type="entry name" value="ABC_tran"/>
    <property type="match status" value="1"/>
</dbReference>
<organism evidence="13 14">
    <name type="scientific">Pandoraea thiooxydans</name>
    <dbReference type="NCBI Taxonomy" id="445709"/>
    <lineage>
        <taxon>Bacteria</taxon>
        <taxon>Pseudomonadati</taxon>
        <taxon>Pseudomonadota</taxon>
        <taxon>Betaproteobacteria</taxon>
        <taxon>Burkholderiales</taxon>
        <taxon>Burkholderiaceae</taxon>
        <taxon>Pandoraea</taxon>
    </lineage>
</organism>
<dbReference type="Gene3D" id="1.20.1560.10">
    <property type="entry name" value="ABC transporter type 1, transmembrane domain"/>
    <property type="match status" value="1"/>
</dbReference>
<evidence type="ECO:0000259" key="12">
    <source>
        <dbReference type="PROSITE" id="PS50929"/>
    </source>
</evidence>
<evidence type="ECO:0000256" key="1">
    <source>
        <dbReference type="ARBA" id="ARBA00004651"/>
    </source>
</evidence>
<gene>
    <name evidence="13" type="ORF">ABW99_04695</name>
</gene>
<comment type="subcellular location">
    <subcellularLocation>
        <location evidence="1">Cell membrane</location>
        <topology evidence="1">Multi-pass membrane protein</topology>
    </subcellularLocation>
</comment>
<dbReference type="SUPFAM" id="SSF90123">
    <property type="entry name" value="ABC transporter transmembrane region"/>
    <property type="match status" value="1"/>
</dbReference>
<dbReference type="Pfam" id="PF00664">
    <property type="entry name" value="ABC_membrane"/>
    <property type="match status" value="1"/>
</dbReference>
<dbReference type="GO" id="GO:0005524">
    <property type="term" value="F:ATP binding"/>
    <property type="evidence" value="ECO:0007669"/>
    <property type="project" value="UniProtKB-KW"/>
</dbReference>
<dbReference type="InterPro" id="IPR036640">
    <property type="entry name" value="ABC1_TM_sf"/>
</dbReference>
<evidence type="ECO:0000256" key="10">
    <source>
        <dbReference type="SAM" id="Phobius"/>
    </source>
</evidence>
<dbReference type="CDD" id="cd18584">
    <property type="entry name" value="ABC_6TM_AarD_CydD"/>
    <property type="match status" value="1"/>
</dbReference>
<feature type="transmembrane region" description="Helical" evidence="10">
    <location>
        <begin position="56"/>
        <end position="75"/>
    </location>
</feature>
<evidence type="ECO:0000313" key="14">
    <source>
        <dbReference type="Proteomes" id="UP000036700"/>
    </source>
</evidence>
<dbReference type="KEGG" id="ptx:ABW99_04695"/>
<reference evidence="14" key="1">
    <citation type="submission" date="2015-06" db="EMBL/GenBank/DDBJ databases">
        <authorList>
            <person name="Lim Y.L."/>
            <person name="Ee R."/>
            <person name="Yong D."/>
            <person name="How K.Y."/>
            <person name="Yin W.F."/>
            <person name="Chan K.G."/>
        </authorList>
    </citation>
    <scope>NUCLEOTIDE SEQUENCE [LARGE SCALE GENOMIC DNA]</scope>
    <source>
        <strain evidence="14">DSM 25325</strain>
    </source>
</reference>
<accession>A0A0G3EQN3</accession>
<dbReference type="GO" id="GO:0005886">
    <property type="term" value="C:plasma membrane"/>
    <property type="evidence" value="ECO:0007669"/>
    <property type="project" value="UniProtKB-SubCell"/>
</dbReference>
<dbReference type="STRING" id="445709.ABW99_04695"/>
<keyword evidence="2" id="KW-0813">Transport</keyword>
<evidence type="ECO:0000256" key="8">
    <source>
        <dbReference type="ARBA" id="ARBA00022989"/>
    </source>
</evidence>
<keyword evidence="4" id="KW-0997">Cell inner membrane</keyword>
<feature type="transmembrane region" description="Helical" evidence="10">
    <location>
        <begin position="241"/>
        <end position="264"/>
    </location>
</feature>
<dbReference type="PANTHER" id="PTHR24221">
    <property type="entry name" value="ATP-BINDING CASSETTE SUB-FAMILY B"/>
    <property type="match status" value="1"/>
</dbReference>
<dbReference type="InterPro" id="IPR039421">
    <property type="entry name" value="Type_1_exporter"/>
</dbReference>
<dbReference type="InterPro" id="IPR027417">
    <property type="entry name" value="P-loop_NTPase"/>
</dbReference>
<dbReference type="PANTHER" id="PTHR24221:SF590">
    <property type="entry name" value="COMPONENT LINKED WITH THE ASSEMBLY OF CYTOCHROME' TRANSPORT TRANSMEMBRANE ATP-BINDING PROTEIN ABC TRANSPORTER CYDD-RELATED"/>
    <property type="match status" value="1"/>
</dbReference>